<keyword evidence="4" id="KW-1185">Reference proteome</keyword>
<dbReference type="HOGENOM" id="CLU_1332599_0_0_1"/>
<evidence type="ECO:0000259" key="2">
    <source>
        <dbReference type="PROSITE" id="PS50157"/>
    </source>
</evidence>
<dbReference type="InterPro" id="IPR013087">
    <property type="entry name" value="Znf_C2H2_type"/>
</dbReference>
<dbReference type="Pfam" id="PF00096">
    <property type="entry name" value="zf-C2H2"/>
    <property type="match status" value="1"/>
</dbReference>
<dbReference type="OrthoDB" id="6077919at2759"/>
<dbReference type="EMBL" id="AZST01000322">
    <property type="protein sequence ID" value="KEP49785.1"/>
    <property type="molecule type" value="Genomic_DNA"/>
</dbReference>
<dbReference type="PROSITE" id="PS00028">
    <property type="entry name" value="ZINC_FINGER_C2H2_1"/>
    <property type="match status" value="1"/>
</dbReference>
<dbReference type="STRING" id="1423351.A0A074RWX6"/>
<keyword evidence="1" id="KW-0863">Zinc-finger</keyword>
<evidence type="ECO:0000313" key="4">
    <source>
        <dbReference type="Proteomes" id="UP000027456"/>
    </source>
</evidence>
<dbReference type="GO" id="GO:0008270">
    <property type="term" value="F:zinc ion binding"/>
    <property type="evidence" value="ECO:0007669"/>
    <property type="project" value="UniProtKB-KW"/>
</dbReference>
<dbReference type="SUPFAM" id="SSF57667">
    <property type="entry name" value="beta-beta-alpha zinc fingers"/>
    <property type="match status" value="1"/>
</dbReference>
<reference evidence="3 4" key="1">
    <citation type="submission" date="2013-12" db="EMBL/GenBank/DDBJ databases">
        <authorList>
            <person name="Cubeta M."/>
            <person name="Pakala S."/>
            <person name="Fedorova N."/>
            <person name="Thomas E."/>
            <person name="Dean R."/>
            <person name="Jabaji S."/>
            <person name="Neate S."/>
            <person name="Toda T."/>
            <person name="Tavantzis S."/>
            <person name="Vilgalys R."/>
            <person name="Bharathan N."/>
            <person name="Pakala S."/>
            <person name="Losada L.S."/>
            <person name="Zafar N."/>
            <person name="Nierman W."/>
        </authorList>
    </citation>
    <scope>NUCLEOTIDE SEQUENCE [LARGE SCALE GENOMIC DNA]</scope>
    <source>
        <strain evidence="3 4">123E</strain>
    </source>
</reference>
<organism evidence="3 4">
    <name type="scientific">Rhizoctonia solani 123E</name>
    <dbReference type="NCBI Taxonomy" id="1423351"/>
    <lineage>
        <taxon>Eukaryota</taxon>
        <taxon>Fungi</taxon>
        <taxon>Dikarya</taxon>
        <taxon>Basidiomycota</taxon>
        <taxon>Agaricomycotina</taxon>
        <taxon>Agaricomycetes</taxon>
        <taxon>Cantharellales</taxon>
        <taxon>Ceratobasidiaceae</taxon>
        <taxon>Rhizoctonia</taxon>
    </lineage>
</organism>
<gene>
    <name evidence="3" type="ORF">V565_093060</name>
</gene>
<keyword evidence="1" id="KW-0862">Zinc</keyword>
<name>A0A074RWX6_9AGAM</name>
<dbReference type="Proteomes" id="UP000027456">
    <property type="component" value="Unassembled WGS sequence"/>
</dbReference>
<dbReference type="Gene3D" id="3.30.160.60">
    <property type="entry name" value="Classic Zinc Finger"/>
    <property type="match status" value="1"/>
</dbReference>
<evidence type="ECO:0000256" key="1">
    <source>
        <dbReference type="PROSITE-ProRule" id="PRU00042"/>
    </source>
</evidence>
<dbReference type="InterPro" id="IPR036236">
    <property type="entry name" value="Znf_C2H2_sf"/>
</dbReference>
<keyword evidence="1" id="KW-0479">Metal-binding</keyword>
<feature type="domain" description="C2H2-type" evidence="2">
    <location>
        <begin position="176"/>
        <end position="205"/>
    </location>
</feature>
<dbReference type="AlphaFoldDB" id="A0A074RWX6"/>
<evidence type="ECO:0000313" key="3">
    <source>
        <dbReference type="EMBL" id="KEP49785.1"/>
    </source>
</evidence>
<accession>A0A074RWX6</accession>
<dbReference type="SMART" id="SM00355">
    <property type="entry name" value="ZnF_C2H2"/>
    <property type="match status" value="2"/>
</dbReference>
<proteinExistence type="predicted"/>
<protein>
    <submittedName>
        <fullName evidence="3">Zinc finger, C2H2 type protein</fullName>
    </submittedName>
</protein>
<dbReference type="PROSITE" id="PS50157">
    <property type="entry name" value="ZINC_FINGER_C2H2_2"/>
    <property type="match status" value="1"/>
</dbReference>
<sequence>MIQLPRSSTDRSSTPGSTYECFISDYPSTLSDDSSTYTPMDCTVGTSDQSVIDIDESVSDGPSSVGPDDDADFFTVPATVRTGHSADFSGTSQETYGMINGIGNPEFFRRGASTRYISLLRSGPKQPYPLTTPIQQTTATNECVRICLHEGCEKTFVNKSAMEDHANREHNANGHYPCLREGCGRSYRHWTSLMKHEDVHIGKRVE</sequence>
<comment type="caution">
    <text evidence="3">The sequence shown here is derived from an EMBL/GenBank/DDBJ whole genome shotgun (WGS) entry which is preliminary data.</text>
</comment>